<evidence type="ECO:0000256" key="1">
    <source>
        <dbReference type="SAM" id="MobiDB-lite"/>
    </source>
</evidence>
<evidence type="ECO:0000313" key="4">
    <source>
        <dbReference type="Proteomes" id="UP000774326"/>
    </source>
</evidence>
<comment type="caution">
    <text evidence="3">The sequence shown here is derived from an EMBL/GenBank/DDBJ whole genome shotgun (WGS) entry which is preliminary data.</text>
</comment>
<dbReference type="Proteomes" id="UP000774326">
    <property type="component" value="Unassembled WGS sequence"/>
</dbReference>
<dbReference type="AlphaFoldDB" id="A0A9P8QA53"/>
<keyword evidence="2" id="KW-0472">Membrane</keyword>
<keyword evidence="4" id="KW-1185">Reference proteome</keyword>
<proteinExistence type="predicted"/>
<protein>
    <submittedName>
        <fullName evidence="3">Uncharacterized protein</fullName>
    </submittedName>
</protein>
<keyword evidence="2" id="KW-0812">Transmembrane</keyword>
<dbReference type="EMBL" id="JAEUBG010000970">
    <property type="protein sequence ID" value="KAH3687143.1"/>
    <property type="molecule type" value="Genomic_DNA"/>
</dbReference>
<accession>A0A9P8QA53</accession>
<feature type="transmembrane region" description="Helical" evidence="2">
    <location>
        <begin position="64"/>
        <end position="87"/>
    </location>
</feature>
<reference evidence="3" key="2">
    <citation type="submission" date="2021-01" db="EMBL/GenBank/DDBJ databases">
        <authorList>
            <person name="Schikora-Tamarit M.A."/>
        </authorList>
    </citation>
    <scope>NUCLEOTIDE SEQUENCE</scope>
    <source>
        <strain evidence="3">CBS2887</strain>
    </source>
</reference>
<keyword evidence="2" id="KW-1133">Transmembrane helix</keyword>
<evidence type="ECO:0000313" key="3">
    <source>
        <dbReference type="EMBL" id="KAH3687143.1"/>
    </source>
</evidence>
<organism evidence="3 4">
    <name type="scientific">Wickerhamomyces pijperi</name>
    <name type="common">Yeast</name>
    <name type="synonym">Pichia pijperi</name>
    <dbReference type="NCBI Taxonomy" id="599730"/>
    <lineage>
        <taxon>Eukaryota</taxon>
        <taxon>Fungi</taxon>
        <taxon>Dikarya</taxon>
        <taxon>Ascomycota</taxon>
        <taxon>Saccharomycotina</taxon>
        <taxon>Saccharomycetes</taxon>
        <taxon>Phaffomycetales</taxon>
        <taxon>Wickerhamomycetaceae</taxon>
        <taxon>Wickerhamomyces</taxon>
    </lineage>
</organism>
<sequence>MLQQPGSIRTSAKLLILQFDEYSIHQSSSIASSSSSSSSSIELTSLNSSSSSSSASSSASSSSLIFTFGSLAYFLTYSLILFSYAVLSRFIKLAASPFKGSEGFGYVKSCGRKVSKILEMSNIGDHV</sequence>
<reference evidence="3" key="1">
    <citation type="journal article" date="2021" name="Open Biol.">
        <title>Shared evolutionary footprints suggest mitochondrial oxidative damage underlies multiple complex I losses in fungi.</title>
        <authorList>
            <person name="Schikora-Tamarit M.A."/>
            <person name="Marcet-Houben M."/>
            <person name="Nosek J."/>
            <person name="Gabaldon T."/>
        </authorList>
    </citation>
    <scope>NUCLEOTIDE SEQUENCE</scope>
    <source>
        <strain evidence="3">CBS2887</strain>
    </source>
</reference>
<feature type="region of interest" description="Disordered" evidence="1">
    <location>
        <begin position="29"/>
        <end position="59"/>
    </location>
</feature>
<evidence type="ECO:0000256" key="2">
    <source>
        <dbReference type="SAM" id="Phobius"/>
    </source>
</evidence>
<name>A0A9P8QA53_WICPI</name>
<gene>
    <name evidence="3" type="ORF">WICPIJ_001858</name>
</gene>